<keyword evidence="6" id="KW-0902">Two-component regulatory system</keyword>
<keyword evidence="5" id="KW-0067">ATP-binding</keyword>
<dbReference type="PANTHER" id="PTHR43065:SF10">
    <property type="entry name" value="PEROXIDE STRESS-ACTIVATED HISTIDINE KINASE MAK3"/>
    <property type="match status" value="1"/>
</dbReference>
<evidence type="ECO:0000256" key="1">
    <source>
        <dbReference type="ARBA" id="ARBA00022553"/>
    </source>
</evidence>
<keyword evidence="4 8" id="KW-0418">Kinase</keyword>
<dbReference type="SUPFAM" id="SSF55874">
    <property type="entry name" value="ATPase domain of HSP90 chaperone/DNA topoisomerase II/histidine kinase"/>
    <property type="match status" value="1"/>
</dbReference>
<dbReference type="InterPro" id="IPR005467">
    <property type="entry name" value="His_kinase_dom"/>
</dbReference>
<dbReference type="InterPro" id="IPR003661">
    <property type="entry name" value="HisK_dim/P_dom"/>
</dbReference>
<accession>A0A645E758</accession>
<organism evidence="8">
    <name type="scientific">bioreactor metagenome</name>
    <dbReference type="NCBI Taxonomy" id="1076179"/>
    <lineage>
        <taxon>unclassified sequences</taxon>
        <taxon>metagenomes</taxon>
        <taxon>ecological metagenomes</taxon>
    </lineage>
</organism>
<dbReference type="GO" id="GO:0005524">
    <property type="term" value="F:ATP binding"/>
    <property type="evidence" value="ECO:0007669"/>
    <property type="project" value="UniProtKB-KW"/>
</dbReference>
<evidence type="ECO:0000256" key="6">
    <source>
        <dbReference type="ARBA" id="ARBA00023012"/>
    </source>
</evidence>
<dbReference type="InterPro" id="IPR036097">
    <property type="entry name" value="HisK_dim/P_sf"/>
</dbReference>
<reference evidence="8" key="1">
    <citation type="submission" date="2019-08" db="EMBL/GenBank/DDBJ databases">
        <authorList>
            <person name="Kucharzyk K."/>
            <person name="Murdoch R.W."/>
            <person name="Higgins S."/>
            <person name="Loffler F."/>
        </authorList>
    </citation>
    <scope>NUCLEOTIDE SEQUENCE</scope>
</reference>
<dbReference type="GO" id="GO:0000155">
    <property type="term" value="F:phosphorelay sensor kinase activity"/>
    <property type="evidence" value="ECO:0007669"/>
    <property type="project" value="InterPro"/>
</dbReference>
<evidence type="ECO:0000256" key="2">
    <source>
        <dbReference type="ARBA" id="ARBA00022679"/>
    </source>
</evidence>
<dbReference type="CDD" id="cd00082">
    <property type="entry name" value="HisKA"/>
    <property type="match status" value="1"/>
</dbReference>
<gene>
    <name evidence="8" type="primary">atoS_10</name>
    <name evidence="8" type="ORF">SDC9_144861</name>
</gene>
<dbReference type="SMART" id="SM00388">
    <property type="entry name" value="HisKA"/>
    <property type="match status" value="1"/>
</dbReference>
<dbReference type="InterPro" id="IPR036890">
    <property type="entry name" value="HATPase_C_sf"/>
</dbReference>
<dbReference type="PROSITE" id="PS50109">
    <property type="entry name" value="HIS_KIN"/>
    <property type="match status" value="1"/>
</dbReference>
<dbReference type="SUPFAM" id="SSF47384">
    <property type="entry name" value="Homodimeric domain of signal transducing histidine kinase"/>
    <property type="match status" value="1"/>
</dbReference>
<dbReference type="Pfam" id="PF00512">
    <property type="entry name" value="HisKA"/>
    <property type="match status" value="1"/>
</dbReference>
<evidence type="ECO:0000256" key="3">
    <source>
        <dbReference type="ARBA" id="ARBA00022741"/>
    </source>
</evidence>
<dbReference type="EMBL" id="VSSQ01043919">
    <property type="protein sequence ID" value="MPM97684.1"/>
    <property type="molecule type" value="Genomic_DNA"/>
</dbReference>
<dbReference type="Pfam" id="PF02518">
    <property type="entry name" value="HATPase_c"/>
    <property type="match status" value="1"/>
</dbReference>
<dbReference type="Gene3D" id="3.30.565.10">
    <property type="entry name" value="Histidine kinase-like ATPase, C-terminal domain"/>
    <property type="match status" value="1"/>
</dbReference>
<keyword evidence="1" id="KW-0597">Phosphoprotein</keyword>
<evidence type="ECO:0000259" key="7">
    <source>
        <dbReference type="PROSITE" id="PS50109"/>
    </source>
</evidence>
<dbReference type="PANTHER" id="PTHR43065">
    <property type="entry name" value="SENSOR HISTIDINE KINASE"/>
    <property type="match status" value="1"/>
</dbReference>
<name>A0A645E758_9ZZZZ</name>
<dbReference type="Gene3D" id="1.10.287.130">
    <property type="match status" value="1"/>
</dbReference>
<evidence type="ECO:0000256" key="5">
    <source>
        <dbReference type="ARBA" id="ARBA00022840"/>
    </source>
</evidence>
<keyword evidence="2 8" id="KW-0808">Transferase</keyword>
<protein>
    <submittedName>
        <fullName evidence="8">Signal transduction histidine-protein kinase AtoS</fullName>
        <ecNumber evidence="8">2.7.13.3</ecNumber>
    </submittedName>
</protein>
<sequence>MARQVAHEINNPLTPMKLTIQQLIRTKHLDHDSFDAYFEKSTQTLIEQIDNLSRIAGTFSQFARMPETKFTKVDVAAKLFSVVELFKNNHENIDISYSGVEKDVCVNGDAEQLLQVFNNILKNATQAIKDGTKGKISVELETINNEILIKFTDNGVGIPLPIQQDIFKPNFTTKSTGMGLGLSLSKSFIENMNGTISFSSKIKTGTTFAIRLPKEHESMLLHSEDI</sequence>
<dbReference type="InterPro" id="IPR003594">
    <property type="entry name" value="HATPase_dom"/>
</dbReference>
<proteinExistence type="predicted"/>
<dbReference type="PRINTS" id="PR00344">
    <property type="entry name" value="BCTRLSENSOR"/>
</dbReference>
<evidence type="ECO:0000313" key="8">
    <source>
        <dbReference type="EMBL" id="MPM97684.1"/>
    </source>
</evidence>
<evidence type="ECO:0000256" key="4">
    <source>
        <dbReference type="ARBA" id="ARBA00022777"/>
    </source>
</evidence>
<feature type="domain" description="Histidine kinase" evidence="7">
    <location>
        <begin position="4"/>
        <end position="216"/>
    </location>
</feature>
<keyword evidence="3" id="KW-0547">Nucleotide-binding</keyword>
<dbReference type="InterPro" id="IPR004358">
    <property type="entry name" value="Sig_transdc_His_kin-like_C"/>
</dbReference>
<dbReference type="AlphaFoldDB" id="A0A645E758"/>
<comment type="caution">
    <text evidence="8">The sequence shown here is derived from an EMBL/GenBank/DDBJ whole genome shotgun (WGS) entry which is preliminary data.</text>
</comment>
<dbReference type="SMART" id="SM00387">
    <property type="entry name" value="HATPase_c"/>
    <property type="match status" value="1"/>
</dbReference>
<dbReference type="EC" id="2.7.13.3" evidence="8"/>